<dbReference type="RefSeq" id="WP_041017506.1">
    <property type="nucleotide sequence ID" value="NZ_CCEJ010000004.1"/>
</dbReference>
<reference evidence="2" key="2">
    <citation type="submission" date="2014-09" db="EMBL/GenBank/DDBJ databases">
        <title>Criblamydia sequanensis harbors a mega-plasmid encoding arsenite resistance.</title>
        <authorList>
            <person name="Bertelli C."/>
            <person name="Goesmann A."/>
            <person name="Greub G."/>
        </authorList>
    </citation>
    <scope>NUCLEOTIDE SEQUENCE [LARGE SCALE GENOMIC DNA]</scope>
    <source>
        <strain evidence="2">CRIB-18</strain>
    </source>
</reference>
<dbReference type="EMBL" id="CCEJ010000004">
    <property type="protein sequence ID" value="CDR34002.1"/>
    <property type="molecule type" value="Genomic_DNA"/>
</dbReference>
<sequence>MGAITVNTSSPSSVGILSNTFPLIHSSVPEWKKAKIIVFLINHKKKDYYPTVHNAIQNIENKSNAILLFESPSEHEKWNSLEIETECWEDKDLIAKIKIETLSFHKLRDELNKLTDQTLLISLKEEIILSLQALSKKWNTEILDCTDVLERLKETSLRSLEELKKEMIEWLNKIFRNFKNQIVKSTMEERQTGLIKKIQDHLIKSNLFVICGSCHGHIEKSNFPKQAERLIDFLNENGSYALMDCTT</sequence>
<dbReference type="STRING" id="1437425.CSEC_1178"/>
<keyword evidence="1" id="KW-0175">Coiled coil</keyword>
<evidence type="ECO:0000256" key="1">
    <source>
        <dbReference type="SAM" id="Coils"/>
    </source>
</evidence>
<dbReference type="OrthoDB" id="9889264at2"/>
<proteinExistence type="predicted"/>
<dbReference type="Proteomes" id="UP000031552">
    <property type="component" value="Unassembled WGS sequence"/>
</dbReference>
<dbReference type="AlphaFoldDB" id="A0A090CYX8"/>
<organism evidence="2 3">
    <name type="scientific">Candidatus Criblamydia sequanensis CRIB-18</name>
    <dbReference type="NCBI Taxonomy" id="1437425"/>
    <lineage>
        <taxon>Bacteria</taxon>
        <taxon>Pseudomonadati</taxon>
        <taxon>Chlamydiota</taxon>
        <taxon>Chlamydiia</taxon>
        <taxon>Parachlamydiales</taxon>
        <taxon>Candidatus Criblamydiaceae</taxon>
        <taxon>Candidatus Criblamydia</taxon>
    </lineage>
</organism>
<feature type="coiled-coil region" evidence="1">
    <location>
        <begin position="146"/>
        <end position="173"/>
    </location>
</feature>
<comment type="caution">
    <text evidence="2">The sequence shown here is derived from an EMBL/GenBank/DDBJ whole genome shotgun (WGS) entry which is preliminary data.</text>
</comment>
<evidence type="ECO:0000313" key="2">
    <source>
        <dbReference type="EMBL" id="CDR34002.1"/>
    </source>
</evidence>
<accession>A0A090CYX8</accession>
<reference evidence="2" key="1">
    <citation type="submission" date="2013-12" db="EMBL/GenBank/DDBJ databases">
        <authorList>
            <person name="Linke B."/>
        </authorList>
    </citation>
    <scope>NUCLEOTIDE SEQUENCE [LARGE SCALE GENOMIC DNA]</scope>
    <source>
        <strain evidence="2">CRIB-18</strain>
    </source>
</reference>
<evidence type="ECO:0000313" key="3">
    <source>
        <dbReference type="Proteomes" id="UP000031552"/>
    </source>
</evidence>
<gene>
    <name evidence="2" type="ORF">CSEC_1178</name>
</gene>
<name>A0A090CYX8_9BACT</name>
<protein>
    <submittedName>
        <fullName evidence="2">Uncharacterized protein</fullName>
    </submittedName>
</protein>
<keyword evidence="3" id="KW-1185">Reference proteome</keyword>